<name>A0A3D9SW52_9ACTN</name>
<feature type="transmembrane region" description="Helical" evidence="2">
    <location>
        <begin position="87"/>
        <end position="109"/>
    </location>
</feature>
<dbReference type="OrthoDB" id="3474462at2"/>
<accession>A0A3D9SW52</accession>
<organism evidence="3 4">
    <name type="scientific">Thermomonospora umbrina</name>
    <dbReference type="NCBI Taxonomy" id="111806"/>
    <lineage>
        <taxon>Bacteria</taxon>
        <taxon>Bacillati</taxon>
        <taxon>Actinomycetota</taxon>
        <taxon>Actinomycetes</taxon>
        <taxon>Streptosporangiales</taxon>
        <taxon>Thermomonosporaceae</taxon>
        <taxon>Thermomonospora</taxon>
    </lineage>
</organism>
<dbReference type="RefSeq" id="WP_116023723.1">
    <property type="nucleotide sequence ID" value="NZ_QTTT01000001.1"/>
</dbReference>
<keyword evidence="2" id="KW-0812">Transmembrane</keyword>
<dbReference type="EMBL" id="QTTT01000001">
    <property type="protein sequence ID" value="REE98243.1"/>
    <property type="molecule type" value="Genomic_DNA"/>
</dbReference>
<feature type="region of interest" description="Disordered" evidence="1">
    <location>
        <begin position="1"/>
        <end position="31"/>
    </location>
</feature>
<feature type="compositionally biased region" description="Pro residues" evidence="1">
    <location>
        <begin position="13"/>
        <end position="23"/>
    </location>
</feature>
<evidence type="ECO:0000256" key="2">
    <source>
        <dbReference type="SAM" id="Phobius"/>
    </source>
</evidence>
<evidence type="ECO:0000313" key="4">
    <source>
        <dbReference type="Proteomes" id="UP000256661"/>
    </source>
</evidence>
<protein>
    <recommendedName>
        <fullName evidence="5">DUF4190 domain-containing protein</fullName>
    </recommendedName>
</protein>
<dbReference type="AlphaFoldDB" id="A0A3D9SW52"/>
<evidence type="ECO:0000313" key="3">
    <source>
        <dbReference type="EMBL" id="REE98243.1"/>
    </source>
</evidence>
<evidence type="ECO:0000256" key="1">
    <source>
        <dbReference type="SAM" id="MobiDB-lite"/>
    </source>
</evidence>
<comment type="caution">
    <text evidence="3">The sequence shown here is derived from an EMBL/GenBank/DDBJ whole genome shotgun (WGS) entry which is preliminary data.</text>
</comment>
<feature type="transmembrane region" description="Helical" evidence="2">
    <location>
        <begin position="36"/>
        <end position="66"/>
    </location>
</feature>
<keyword evidence="2" id="KW-0472">Membrane</keyword>
<sequence length="157" mass="16519">MSHEPEQGASPGPEGPGAPPADPGTPKSDGRAGRRALWLGLISLVMMFVPFLSLFAAIPAVAAIVVGVKARRAARHAGRKAPGALPGLILGSIGMAFFIVGVGAQIYLLDETNRYGKCQSAANTLEEERQCKDRLAREIEKKFGLPKGTIKGDSLPF</sequence>
<gene>
    <name evidence="3" type="ORF">DFJ69_3727</name>
</gene>
<reference evidence="3 4" key="1">
    <citation type="submission" date="2018-08" db="EMBL/GenBank/DDBJ databases">
        <title>Sequencing the genomes of 1000 actinobacteria strains.</title>
        <authorList>
            <person name="Klenk H.-P."/>
        </authorList>
    </citation>
    <scope>NUCLEOTIDE SEQUENCE [LARGE SCALE GENOMIC DNA]</scope>
    <source>
        <strain evidence="3 4">DSM 43927</strain>
    </source>
</reference>
<dbReference type="Proteomes" id="UP000256661">
    <property type="component" value="Unassembled WGS sequence"/>
</dbReference>
<proteinExistence type="predicted"/>
<keyword evidence="4" id="KW-1185">Reference proteome</keyword>
<keyword evidence="2" id="KW-1133">Transmembrane helix</keyword>
<evidence type="ECO:0008006" key="5">
    <source>
        <dbReference type="Google" id="ProtNLM"/>
    </source>
</evidence>